<reference evidence="1" key="1">
    <citation type="submission" date="2014-09" db="EMBL/GenBank/DDBJ databases">
        <authorList>
            <person name="Magalhaes I.L.F."/>
            <person name="Oliveira U."/>
            <person name="Santos F.R."/>
            <person name="Vidigal T.H.D.A."/>
            <person name="Brescovit A.D."/>
            <person name="Santos A.J."/>
        </authorList>
    </citation>
    <scope>NUCLEOTIDE SEQUENCE</scope>
    <source>
        <tissue evidence="1">Shoot tissue taken approximately 20 cm above the soil surface</tissue>
    </source>
</reference>
<sequence length="78" mass="8251">MCSSGPSDPTLAFVPYPGESGLKRPFFLDVGEVSFSLIQDGLSKGLGVEDRLISLGVLTLTESVSEKSCKKSFPGVKN</sequence>
<reference evidence="1" key="2">
    <citation type="journal article" date="2015" name="Data Brief">
        <title>Shoot transcriptome of the giant reed, Arundo donax.</title>
        <authorList>
            <person name="Barrero R.A."/>
            <person name="Guerrero F.D."/>
            <person name="Moolhuijzen P."/>
            <person name="Goolsby J.A."/>
            <person name="Tidwell J."/>
            <person name="Bellgard S.E."/>
            <person name="Bellgard M.I."/>
        </authorList>
    </citation>
    <scope>NUCLEOTIDE SEQUENCE</scope>
    <source>
        <tissue evidence="1">Shoot tissue taken approximately 20 cm above the soil surface</tissue>
    </source>
</reference>
<dbReference type="AlphaFoldDB" id="A0A0A9GGH6"/>
<protein>
    <submittedName>
        <fullName evidence="1">Uncharacterized protein</fullName>
    </submittedName>
</protein>
<organism evidence="1">
    <name type="scientific">Arundo donax</name>
    <name type="common">Giant reed</name>
    <name type="synonym">Donax arundinaceus</name>
    <dbReference type="NCBI Taxonomy" id="35708"/>
    <lineage>
        <taxon>Eukaryota</taxon>
        <taxon>Viridiplantae</taxon>
        <taxon>Streptophyta</taxon>
        <taxon>Embryophyta</taxon>
        <taxon>Tracheophyta</taxon>
        <taxon>Spermatophyta</taxon>
        <taxon>Magnoliopsida</taxon>
        <taxon>Liliopsida</taxon>
        <taxon>Poales</taxon>
        <taxon>Poaceae</taxon>
        <taxon>PACMAD clade</taxon>
        <taxon>Arundinoideae</taxon>
        <taxon>Arundineae</taxon>
        <taxon>Arundo</taxon>
    </lineage>
</organism>
<name>A0A0A9GGH6_ARUDO</name>
<proteinExistence type="predicted"/>
<evidence type="ECO:0000313" key="1">
    <source>
        <dbReference type="EMBL" id="JAE19788.1"/>
    </source>
</evidence>
<accession>A0A0A9GGH6</accession>
<dbReference type="EMBL" id="GBRH01178108">
    <property type="protein sequence ID" value="JAE19788.1"/>
    <property type="molecule type" value="Transcribed_RNA"/>
</dbReference>